<gene>
    <name evidence="3" type="ORF">IAB14_03790</name>
</gene>
<dbReference type="InterPro" id="IPR036291">
    <property type="entry name" value="NAD(P)-bd_dom_sf"/>
</dbReference>
<evidence type="ECO:0000256" key="1">
    <source>
        <dbReference type="ARBA" id="ARBA00007637"/>
    </source>
</evidence>
<evidence type="ECO:0000259" key="2">
    <source>
        <dbReference type="Pfam" id="PF01370"/>
    </source>
</evidence>
<comment type="similarity">
    <text evidence="1">Belongs to the NAD(P)-dependent epimerase/dehydratase family.</text>
</comment>
<dbReference type="SUPFAM" id="SSF51735">
    <property type="entry name" value="NAD(P)-binding Rossmann-fold domains"/>
    <property type="match status" value="1"/>
</dbReference>
<dbReference type="GO" id="GO:0006567">
    <property type="term" value="P:L-threonine catabolic process"/>
    <property type="evidence" value="ECO:0007669"/>
    <property type="project" value="TreeGrafter"/>
</dbReference>
<organism evidence="3 4">
    <name type="scientific">Candidatus Stercoripulliclostridium merdipullorum</name>
    <dbReference type="NCBI Taxonomy" id="2840952"/>
    <lineage>
        <taxon>Bacteria</taxon>
        <taxon>Bacillati</taxon>
        <taxon>Bacillota</taxon>
        <taxon>Clostridia</taxon>
        <taxon>Eubacteriales</taxon>
        <taxon>Candidatus Stercoripulliclostridium</taxon>
    </lineage>
</organism>
<dbReference type="EMBL" id="DVOH01000025">
    <property type="protein sequence ID" value="HIV00221.1"/>
    <property type="molecule type" value="Genomic_DNA"/>
</dbReference>
<evidence type="ECO:0000313" key="3">
    <source>
        <dbReference type="EMBL" id="HIV00221.1"/>
    </source>
</evidence>
<dbReference type="GO" id="GO:0008743">
    <property type="term" value="F:L-threonine 3-dehydrogenase activity"/>
    <property type="evidence" value="ECO:0007669"/>
    <property type="project" value="TreeGrafter"/>
</dbReference>
<dbReference type="Proteomes" id="UP000886891">
    <property type="component" value="Unassembled WGS sequence"/>
</dbReference>
<dbReference type="Pfam" id="PF01370">
    <property type="entry name" value="Epimerase"/>
    <property type="match status" value="1"/>
</dbReference>
<dbReference type="PANTHER" id="PTHR42687:SF1">
    <property type="entry name" value="L-THREONINE 3-DEHYDROGENASE, MITOCHONDRIAL"/>
    <property type="match status" value="1"/>
</dbReference>
<accession>A0A9D1SY09</accession>
<protein>
    <submittedName>
        <fullName evidence="3">NAD(P)-dependent oxidoreductase</fullName>
    </submittedName>
</protein>
<proteinExistence type="inferred from homology"/>
<dbReference type="InterPro" id="IPR051225">
    <property type="entry name" value="NAD(P)_epim/dehydratase"/>
</dbReference>
<dbReference type="InterPro" id="IPR001509">
    <property type="entry name" value="Epimerase_deHydtase"/>
</dbReference>
<reference evidence="3" key="2">
    <citation type="journal article" date="2021" name="PeerJ">
        <title>Extensive microbial diversity within the chicken gut microbiome revealed by metagenomics and culture.</title>
        <authorList>
            <person name="Gilroy R."/>
            <person name="Ravi A."/>
            <person name="Getino M."/>
            <person name="Pursley I."/>
            <person name="Horton D.L."/>
            <person name="Alikhan N.F."/>
            <person name="Baker D."/>
            <person name="Gharbi K."/>
            <person name="Hall N."/>
            <person name="Watson M."/>
            <person name="Adriaenssens E.M."/>
            <person name="Foster-Nyarko E."/>
            <person name="Jarju S."/>
            <person name="Secka A."/>
            <person name="Antonio M."/>
            <person name="Oren A."/>
            <person name="Chaudhuri R.R."/>
            <person name="La Ragione R."/>
            <person name="Hildebrand F."/>
            <person name="Pallen M.J."/>
        </authorList>
    </citation>
    <scope>NUCLEOTIDE SEQUENCE</scope>
    <source>
        <strain evidence="3">23406</strain>
    </source>
</reference>
<sequence length="519" mass="58773">MKVNVALTGASGNMGRATLKELAESPVVGQIRILLLPGVKEGRFAAAVTKQYGEKVVVLRGNLSDQTACRALLEGVDYLLHLAAVIPPLSDHKPKLAMECNLIGTRNLIAVLQDKPNVGFVHISSVAVYGHRNYRHPWGRVGDPLLPSVYDVYAQTKMFAERDVMESGLPKWAVLRQTAMLHNRMLSDNMRDGLMFHTVLNVPLEWVTAEDSGYLMRRIVEKDVAGEAEGFWRQCYNIGGGAANRYTGYDTFDEGFRMIGGSAERFIRPKWCSIRNFHGLWFADSDRLNRLFDYQRQSVSDFWQQIAKSHPYFRLARILPPGIIRKLAVERLLKDENAPDRWVRQGLEGKVKAFFGSRENLNCIEGGWERYPVLCKGQIADGDIDYEELRKDDGLRERGLLLPHGFDDTKPLADITAEDLRSAAAWRGGQCLIEGEGTVDLYSPVEWRCAEGHSFRMTPYAVLYGGHWCSVCYRQGVWDFDLLAKRNPYFAAVWYDSHARNENVRYFIQAGRACYTYGG</sequence>
<dbReference type="PANTHER" id="PTHR42687">
    <property type="entry name" value="L-THREONINE 3-DEHYDROGENASE"/>
    <property type="match status" value="1"/>
</dbReference>
<dbReference type="AlphaFoldDB" id="A0A9D1SY09"/>
<reference evidence="3" key="1">
    <citation type="submission" date="2020-10" db="EMBL/GenBank/DDBJ databases">
        <authorList>
            <person name="Gilroy R."/>
        </authorList>
    </citation>
    <scope>NUCLEOTIDE SEQUENCE</scope>
    <source>
        <strain evidence="3">23406</strain>
    </source>
</reference>
<name>A0A9D1SY09_9FIRM</name>
<dbReference type="Gene3D" id="3.40.50.720">
    <property type="entry name" value="NAD(P)-binding Rossmann-like Domain"/>
    <property type="match status" value="1"/>
</dbReference>
<evidence type="ECO:0000313" key="4">
    <source>
        <dbReference type="Proteomes" id="UP000886891"/>
    </source>
</evidence>
<comment type="caution">
    <text evidence="3">The sequence shown here is derived from an EMBL/GenBank/DDBJ whole genome shotgun (WGS) entry which is preliminary data.</text>
</comment>
<feature type="domain" description="NAD-dependent epimerase/dehydratase" evidence="2">
    <location>
        <begin position="6"/>
        <end position="164"/>
    </location>
</feature>